<dbReference type="Proteomes" id="UP000824120">
    <property type="component" value="Chromosome 11"/>
</dbReference>
<dbReference type="OrthoDB" id="786283at2759"/>
<gene>
    <name evidence="1" type="ORF">H5410_057626</name>
</gene>
<protein>
    <submittedName>
        <fullName evidence="1">Uncharacterized protein</fullName>
    </submittedName>
</protein>
<proteinExistence type="predicted"/>
<organism evidence="1 2">
    <name type="scientific">Solanum commersonii</name>
    <name type="common">Commerson's wild potato</name>
    <name type="synonym">Commerson's nightshade</name>
    <dbReference type="NCBI Taxonomy" id="4109"/>
    <lineage>
        <taxon>Eukaryota</taxon>
        <taxon>Viridiplantae</taxon>
        <taxon>Streptophyta</taxon>
        <taxon>Embryophyta</taxon>
        <taxon>Tracheophyta</taxon>
        <taxon>Spermatophyta</taxon>
        <taxon>Magnoliopsida</taxon>
        <taxon>eudicotyledons</taxon>
        <taxon>Gunneridae</taxon>
        <taxon>Pentapetalae</taxon>
        <taxon>asterids</taxon>
        <taxon>lamiids</taxon>
        <taxon>Solanales</taxon>
        <taxon>Solanaceae</taxon>
        <taxon>Solanoideae</taxon>
        <taxon>Solaneae</taxon>
        <taxon>Solanum</taxon>
    </lineage>
</organism>
<name>A0A9J5WQQ5_SOLCO</name>
<feature type="non-terminal residue" evidence="1">
    <location>
        <position position="436"/>
    </location>
</feature>
<comment type="caution">
    <text evidence="1">The sequence shown here is derived from an EMBL/GenBank/DDBJ whole genome shotgun (WGS) entry which is preliminary data.</text>
</comment>
<dbReference type="AlphaFoldDB" id="A0A9J5WQQ5"/>
<dbReference type="InterPro" id="IPR036691">
    <property type="entry name" value="Endo/exonu/phosph_ase_sf"/>
</dbReference>
<dbReference type="SUPFAM" id="SSF56219">
    <property type="entry name" value="DNase I-like"/>
    <property type="match status" value="1"/>
</dbReference>
<keyword evidence="2" id="KW-1185">Reference proteome</keyword>
<sequence length="436" mass="49406">GDFNRHIRSSSRGYEDVHGGFGFRDRNDGGVSFLNFARAFGLMVANLSFPKEEEHLVSFRSSVAKTPFCSLGRVIELFVKTGMETICGIRLPAALGSWLERCWVSREADMVGIEGIGSGMEKHKGRYSSALGQKRKITSDLSACTWKPKTTMVSATVWIPDIDCKGSELPTIDPMSLSLLGYLRLSKHFLHSNNQCTVNYEKMDADTNNRTPYVVIAGETLYSIEEVRKTKFILEIARGIPPHCCVPLIARLIGDIENACYYGLTFLYPNITWRPQPSVPVLELLEKHMFNACEALSEILGDNSHLLDKWYSKGYMFPSYLDAKLFGAAIVIQKCFSKLSLVYGNEKGDRLLLTIPVKVNFVSWNVRGLNDPGKRLKINNMMYKWRVDAYCFQEYKLKGNIEEIIKDLWANRRIKYVQLETELLEGGIIMPWDSSV</sequence>
<dbReference type="PANTHER" id="PTHR23227">
    <property type="entry name" value="BUCENTAUR RELATED"/>
    <property type="match status" value="1"/>
</dbReference>
<evidence type="ECO:0000313" key="2">
    <source>
        <dbReference type="Proteomes" id="UP000824120"/>
    </source>
</evidence>
<dbReference type="InterPro" id="IPR027124">
    <property type="entry name" value="Swc5/CFDP1/2"/>
</dbReference>
<dbReference type="EMBL" id="JACXVP010000011">
    <property type="protein sequence ID" value="KAG5577492.1"/>
    <property type="molecule type" value="Genomic_DNA"/>
</dbReference>
<reference evidence="1 2" key="1">
    <citation type="submission" date="2020-09" db="EMBL/GenBank/DDBJ databases">
        <title>De no assembly of potato wild relative species, Solanum commersonii.</title>
        <authorList>
            <person name="Cho K."/>
        </authorList>
    </citation>
    <scope>NUCLEOTIDE SEQUENCE [LARGE SCALE GENOMIC DNA]</scope>
    <source>
        <strain evidence="1">LZ3.2</strain>
        <tissue evidence="1">Leaf</tissue>
    </source>
</reference>
<evidence type="ECO:0000313" key="1">
    <source>
        <dbReference type="EMBL" id="KAG5577492.1"/>
    </source>
</evidence>
<dbReference type="PANTHER" id="PTHR23227:SF67">
    <property type="entry name" value="CRANIOFACIAL DEVELOPMENT PROTEIN 2-LIKE"/>
    <property type="match status" value="1"/>
</dbReference>
<dbReference type="Gene3D" id="3.60.10.10">
    <property type="entry name" value="Endonuclease/exonuclease/phosphatase"/>
    <property type="match status" value="1"/>
</dbReference>
<accession>A0A9J5WQQ5</accession>